<dbReference type="RefSeq" id="WP_103964045.1">
    <property type="nucleotide sequence ID" value="NZ_FNVT01000032.1"/>
</dbReference>
<protein>
    <submittedName>
        <fullName evidence="1">Uncharacterized protein</fullName>
    </submittedName>
</protein>
<accession>A0A1H6EYR1</accession>
<keyword evidence="2" id="KW-1185">Reference proteome</keyword>
<name>A0A1H6EYR1_9ACTN</name>
<evidence type="ECO:0000313" key="1">
    <source>
        <dbReference type="EMBL" id="SEH03030.1"/>
    </source>
</evidence>
<gene>
    <name evidence="1" type="ORF">SAMN05444920_13239</name>
</gene>
<dbReference type="AlphaFoldDB" id="A0A1H6EYR1"/>
<feature type="non-terminal residue" evidence="1">
    <location>
        <position position="1"/>
    </location>
</feature>
<organism evidence="1 2">
    <name type="scientific">Nonomuraea solani</name>
    <dbReference type="NCBI Taxonomy" id="1144553"/>
    <lineage>
        <taxon>Bacteria</taxon>
        <taxon>Bacillati</taxon>
        <taxon>Actinomycetota</taxon>
        <taxon>Actinomycetes</taxon>
        <taxon>Streptosporangiales</taxon>
        <taxon>Streptosporangiaceae</taxon>
        <taxon>Nonomuraea</taxon>
    </lineage>
</organism>
<evidence type="ECO:0000313" key="2">
    <source>
        <dbReference type="Proteomes" id="UP000236732"/>
    </source>
</evidence>
<reference evidence="1 2" key="1">
    <citation type="submission" date="2016-10" db="EMBL/GenBank/DDBJ databases">
        <authorList>
            <person name="de Groot N.N."/>
        </authorList>
    </citation>
    <scope>NUCLEOTIDE SEQUENCE [LARGE SCALE GENOMIC DNA]</scope>
    <source>
        <strain evidence="1 2">CGMCC 4.7037</strain>
    </source>
</reference>
<dbReference type="Proteomes" id="UP000236732">
    <property type="component" value="Unassembled WGS sequence"/>
</dbReference>
<proteinExistence type="predicted"/>
<dbReference type="EMBL" id="FNVT01000032">
    <property type="protein sequence ID" value="SEH03030.1"/>
    <property type="molecule type" value="Genomic_DNA"/>
</dbReference>
<sequence>GIGGYDLKDAGDQVVAFDYEHSGKLDHLLLYRPGGHTAWVLAHGTGNTFRAVFSSAAGIGGYDLRSAADRVITFDYTSSGGQNHLLLYRPGDQIAWIVGRAYSPGQQPPAVTVTPAIGPDSIVENFVYPLDFRHEFAGTSGQVDWGTDEAQAKNFELISGNGGIIWVSCTAAVQNGIGVIKVFPGLLNGEPVVGEPHLGVMTVCFKVLAPKGYVKLRIPNVFEVQGDSRSPGAGHDVDATVVDVTSGTERTKLVERDESEQFGRTDVTCDVSHPDYPDNCSETLLELRVVN</sequence>